<dbReference type="Gene3D" id="3.90.1750.20">
    <property type="entry name" value="Putative Large Serine Recombinase, Chain B, Domain 2"/>
    <property type="match status" value="1"/>
</dbReference>
<proteinExistence type="predicted"/>
<feature type="domain" description="Recombinase" evidence="2">
    <location>
        <begin position="160"/>
        <end position="288"/>
    </location>
</feature>
<dbReference type="PANTHER" id="PTHR30461">
    <property type="entry name" value="DNA-INVERTASE FROM LAMBDOID PROPHAGE"/>
    <property type="match status" value="1"/>
</dbReference>
<dbReference type="InterPro" id="IPR025827">
    <property type="entry name" value="Zn_ribbon_recom_dom"/>
</dbReference>
<dbReference type="PROSITE" id="PS51736">
    <property type="entry name" value="RECOMBINASES_3"/>
    <property type="match status" value="1"/>
</dbReference>
<organism evidence="3 4">
    <name type="scientific">Paramaledivibacter caminithermalis (strain DSM 15212 / CIP 107654 / DViRD3)</name>
    <name type="common">Clostridium caminithermale</name>
    <dbReference type="NCBI Taxonomy" id="1121301"/>
    <lineage>
        <taxon>Bacteria</taxon>
        <taxon>Bacillati</taxon>
        <taxon>Bacillota</taxon>
        <taxon>Clostridia</taxon>
        <taxon>Peptostreptococcales</taxon>
        <taxon>Caminicellaceae</taxon>
        <taxon>Paramaledivibacter</taxon>
    </lineage>
</organism>
<dbReference type="RefSeq" id="WP_073148769.1">
    <property type="nucleotide sequence ID" value="NZ_FRAG01000016.1"/>
</dbReference>
<dbReference type="EMBL" id="FRAG01000016">
    <property type="protein sequence ID" value="SHJ92701.1"/>
    <property type="molecule type" value="Genomic_DNA"/>
</dbReference>
<dbReference type="Proteomes" id="UP000184465">
    <property type="component" value="Unassembled WGS sequence"/>
</dbReference>
<dbReference type="Pfam" id="PF07508">
    <property type="entry name" value="Recombinase"/>
    <property type="match status" value="1"/>
</dbReference>
<dbReference type="Pfam" id="PF00239">
    <property type="entry name" value="Resolvase"/>
    <property type="match status" value="1"/>
</dbReference>
<name>A0A1M6NAI1_PARC5</name>
<gene>
    <name evidence="3" type="ORF">SAMN02745912_01633</name>
</gene>
<accession>A0A1M6NAI1</accession>
<dbReference type="InterPro" id="IPR006119">
    <property type="entry name" value="Resolv_N"/>
</dbReference>
<dbReference type="InterPro" id="IPR011109">
    <property type="entry name" value="DNA_bind_recombinase_dom"/>
</dbReference>
<keyword evidence="4" id="KW-1185">Reference proteome</keyword>
<reference evidence="3 4" key="1">
    <citation type="submission" date="2016-11" db="EMBL/GenBank/DDBJ databases">
        <authorList>
            <person name="Jaros S."/>
            <person name="Januszkiewicz K."/>
            <person name="Wedrychowicz H."/>
        </authorList>
    </citation>
    <scope>NUCLEOTIDE SEQUENCE [LARGE SCALE GENOMIC DNA]</scope>
    <source>
        <strain evidence="3 4">DSM 15212</strain>
    </source>
</reference>
<evidence type="ECO:0000313" key="3">
    <source>
        <dbReference type="EMBL" id="SHJ92701.1"/>
    </source>
</evidence>
<dbReference type="OrthoDB" id="9781670at2"/>
<evidence type="ECO:0000259" key="1">
    <source>
        <dbReference type="PROSITE" id="PS51736"/>
    </source>
</evidence>
<dbReference type="SUPFAM" id="SSF53041">
    <property type="entry name" value="Resolvase-like"/>
    <property type="match status" value="1"/>
</dbReference>
<dbReference type="InterPro" id="IPR036162">
    <property type="entry name" value="Resolvase-like_N_sf"/>
</dbReference>
<dbReference type="AlphaFoldDB" id="A0A1M6NAI1"/>
<dbReference type="InterPro" id="IPR038109">
    <property type="entry name" value="DNA_bind_recomb_sf"/>
</dbReference>
<dbReference type="SMART" id="SM00857">
    <property type="entry name" value="Resolvase"/>
    <property type="match status" value="1"/>
</dbReference>
<protein>
    <submittedName>
        <fullName evidence="3">Site-specific DNA recombinase</fullName>
    </submittedName>
</protein>
<feature type="domain" description="Resolvase/invertase-type recombinase catalytic" evidence="1">
    <location>
        <begin position="5"/>
        <end position="153"/>
    </location>
</feature>
<dbReference type="Pfam" id="PF13408">
    <property type="entry name" value="Zn_ribbon_recom"/>
    <property type="match status" value="1"/>
</dbReference>
<dbReference type="GO" id="GO:0000150">
    <property type="term" value="F:DNA strand exchange activity"/>
    <property type="evidence" value="ECO:0007669"/>
    <property type="project" value="InterPro"/>
</dbReference>
<sequence>MNPIRVAIYSRVSTAEQAMDGFSIEAQISSVRAVCEARGKVIAQTYIDKGISGKSMKNRPALLKMLEDAKEGKFDEVAVWKLSRLARNNLDLLKIVDILNKHEVNFTSITESFDTSTPAGKLQMNILGVISEFERETIVENVKLGMKQRAKEGKWNGGRLLGYKSVKLEEGKSNETGLVIIPEEAEIVRKIFTLYSQGKGLKSIANHLNKCGYKTIKGNSFSTAAISVIIRNPTYIGKIRFNKYIDWSGKRRKGKNEDYILADGQHEPIIDKELWDKVQELIQMKSFKPKRTYDGEYPLTGLLKCPVCGASMVAARTVNKRKSGKKYIIRYYYCGEFRSKGATVCKSNSVRADDAEKYVFERIKEVLGNDKVLRDIVKRINESKDKNIKPLQHEAKVIMDKLDILNDKHNKVFELYEDGIIDKGKLAERLKNIQEEIKVCSARKEEIDKELSIQNVDKVPFEVVKNAMMEFNDILESSNKEDKKILLQMMIDKITIRDRKDVSTMKIHFNSNLLEEFSSDDGNSSFYVNFRIAI</sequence>
<evidence type="ECO:0000313" key="4">
    <source>
        <dbReference type="Proteomes" id="UP000184465"/>
    </source>
</evidence>
<dbReference type="PROSITE" id="PS51737">
    <property type="entry name" value="RECOMBINASE_DNA_BIND"/>
    <property type="match status" value="1"/>
</dbReference>
<dbReference type="GO" id="GO:0003677">
    <property type="term" value="F:DNA binding"/>
    <property type="evidence" value="ECO:0007669"/>
    <property type="project" value="InterPro"/>
</dbReference>
<dbReference type="STRING" id="1121301.SAMN02745912_01633"/>
<dbReference type="CDD" id="cd00338">
    <property type="entry name" value="Ser_Recombinase"/>
    <property type="match status" value="1"/>
</dbReference>
<dbReference type="Gene3D" id="3.40.50.1390">
    <property type="entry name" value="Resolvase, N-terminal catalytic domain"/>
    <property type="match status" value="1"/>
</dbReference>
<evidence type="ECO:0000259" key="2">
    <source>
        <dbReference type="PROSITE" id="PS51737"/>
    </source>
</evidence>
<dbReference type="InterPro" id="IPR050639">
    <property type="entry name" value="SSR_resolvase"/>
</dbReference>
<dbReference type="PANTHER" id="PTHR30461:SF23">
    <property type="entry name" value="DNA RECOMBINASE-RELATED"/>
    <property type="match status" value="1"/>
</dbReference>